<dbReference type="EC" id="5.3.1.6" evidence="2"/>
<gene>
    <name evidence="2" type="primary">rpiB</name>
    <name evidence="2" type="ORF">G3KMM_00531</name>
</gene>
<dbReference type="EMBL" id="PRLL01000026">
    <property type="protein sequence ID" value="RYC73138.1"/>
    <property type="molecule type" value="Genomic_DNA"/>
</dbReference>
<evidence type="ECO:0000313" key="2">
    <source>
        <dbReference type="EMBL" id="RYC73138.1"/>
    </source>
</evidence>
<dbReference type="Gene3D" id="3.40.1400.10">
    <property type="entry name" value="Sugar-phosphate isomerase, RpiB/LacA/LacB"/>
    <property type="match status" value="1"/>
</dbReference>
<dbReference type="InterPro" id="IPR003500">
    <property type="entry name" value="RpiB_LacA_LacB"/>
</dbReference>
<dbReference type="Pfam" id="PF02502">
    <property type="entry name" value="LacAB_rpiB"/>
    <property type="match status" value="1"/>
</dbReference>
<dbReference type="PIRSF" id="PIRSF005384">
    <property type="entry name" value="RpiB_LacA_B"/>
    <property type="match status" value="1"/>
</dbReference>
<reference evidence="2 3" key="2">
    <citation type="journal article" date="2020" name="Cell Rep.">
        <title>Acquisition and Adaptation of Ultra-small Parasitic Reduced Genome Bacteria to Mammalian Hosts.</title>
        <authorList>
            <person name="McLean J.S."/>
            <person name="Bor B."/>
            <person name="Kerns K.A."/>
            <person name="Liu Q."/>
            <person name="To T.T."/>
            <person name="Solden L."/>
            <person name="Hendrickson E.L."/>
            <person name="Wrighton K."/>
            <person name="Shi W."/>
            <person name="He X."/>
        </authorList>
    </citation>
    <scope>NUCLEOTIDE SEQUENCE [LARGE SCALE GENOMIC DNA]</scope>
    <source>
        <strain evidence="2 3">TM7_KMM_G3_1_HOT_351</strain>
    </source>
</reference>
<name>A0ABY0FJE7_9BACT</name>
<dbReference type="RefSeq" id="WP_129605246.1">
    <property type="nucleotide sequence ID" value="NZ_PRLL01000026.1"/>
</dbReference>
<comment type="caution">
    <text evidence="2">The sequence shown here is derived from an EMBL/GenBank/DDBJ whole genome shotgun (WGS) entry which is preliminary data.</text>
</comment>
<dbReference type="GO" id="GO:0004751">
    <property type="term" value="F:ribose-5-phosphate isomerase activity"/>
    <property type="evidence" value="ECO:0007669"/>
    <property type="project" value="UniProtKB-EC"/>
</dbReference>
<dbReference type="InterPro" id="IPR036569">
    <property type="entry name" value="RpiB_LacA_LacB_sf"/>
</dbReference>
<reference evidence="2 3" key="1">
    <citation type="journal article" date="2018" name="bioRxiv">
        <title>Evidence of independent acquisition and adaption of ultra-small bacteria to human hosts across the highly diverse yet reduced genomes of the phylum Saccharibacteria.</title>
        <authorList>
            <person name="McLean J.S."/>
            <person name="Bor B."/>
            <person name="To T.T."/>
            <person name="Liu Q."/>
            <person name="Kearns K.A."/>
            <person name="Solden L.M."/>
            <person name="Wrighton K.C."/>
            <person name="He X."/>
            <person name="Shi W."/>
        </authorList>
    </citation>
    <scope>NUCLEOTIDE SEQUENCE [LARGE SCALE GENOMIC DNA]</scope>
    <source>
        <strain evidence="2 3">TM7_KMM_G3_1_HOT_351</strain>
    </source>
</reference>
<accession>A0ABY0FJE7</accession>
<keyword evidence="3" id="KW-1185">Reference proteome</keyword>
<dbReference type="Proteomes" id="UP001191004">
    <property type="component" value="Unassembled WGS sequence"/>
</dbReference>
<protein>
    <submittedName>
        <fullName evidence="2">Ribose-5-phosphate isomerase B</fullName>
        <ecNumber evidence="2">5.3.1.6</ecNumber>
    </submittedName>
</protein>
<sequence length="153" mass="17359">MPRIFIGSDHRGFVAKQHILATLANTEWKDSYEIVDLGPETIRPDDDFNDYAIAVSRAVRETANSRGILICGSAHGIAIQANRFKGIRAICGYTPELVRLGRLHNDANVLCLSSDFMDDANIDQAIDMFLRGNFLPEERYIRRNQRLDEESIY</sequence>
<dbReference type="NCBIfam" id="TIGR00689">
    <property type="entry name" value="rpiB_lacA_lacB"/>
    <property type="match status" value="1"/>
</dbReference>
<keyword evidence="2" id="KW-0413">Isomerase</keyword>
<organism evidence="2 3">
    <name type="scientific">Candidatus Nanosyncoccus nanoralicus</name>
    <dbReference type="NCBI Taxonomy" id="2171996"/>
    <lineage>
        <taxon>Bacteria</taxon>
        <taxon>Candidatus Saccharimonadota</taxon>
        <taxon>Candidatus Nanosyncoccalia</taxon>
        <taxon>Candidatus Nanosyncoccales</taxon>
        <taxon>Candidatus Nanosyncoccaceae</taxon>
        <taxon>Candidatus Nanosyncoccus</taxon>
    </lineage>
</organism>
<dbReference type="SUPFAM" id="SSF89623">
    <property type="entry name" value="Ribose/Galactose isomerase RpiB/AlsB"/>
    <property type="match status" value="1"/>
</dbReference>
<evidence type="ECO:0000256" key="1">
    <source>
        <dbReference type="ARBA" id="ARBA00008754"/>
    </source>
</evidence>
<dbReference type="PANTHER" id="PTHR30345:SF0">
    <property type="entry name" value="DNA DAMAGE-REPAIR_TOLERATION PROTEIN DRT102"/>
    <property type="match status" value="1"/>
</dbReference>
<dbReference type="PANTHER" id="PTHR30345">
    <property type="entry name" value="RIBOSE-5-PHOSPHATE ISOMERASE B"/>
    <property type="match status" value="1"/>
</dbReference>
<proteinExistence type="inferred from homology"/>
<evidence type="ECO:0000313" key="3">
    <source>
        <dbReference type="Proteomes" id="UP001191004"/>
    </source>
</evidence>
<comment type="similarity">
    <text evidence="1">Belongs to the LacAB/RpiB family.</text>
</comment>